<name>A0A4Q9VVN4_9HYPH</name>
<feature type="binding site" evidence="10">
    <location>
        <position position="283"/>
    </location>
    <ligand>
        <name>[4Fe-4S] cluster</name>
        <dbReference type="ChEBI" id="CHEBI:49883"/>
        <label>2</label>
        <note>4Fe-4S-substrate</note>
    </ligand>
</feature>
<dbReference type="SFLD" id="SFLDS00029">
    <property type="entry name" value="Radical_SAM"/>
    <property type="match status" value="1"/>
</dbReference>
<evidence type="ECO:0000256" key="6">
    <source>
        <dbReference type="ARBA" id="ARBA00023014"/>
    </source>
</evidence>
<keyword evidence="3 10" id="KW-0479">Metal-binding</keyword>
<evidence type="ECO:0000256" key="3">
    <source>
        <dbReference type="ARBA" id="ARBA00022723"/>
    </source>
</evidence>
<feature type="binding site" evidence="10">
    <location>
        <position position="109"/>
    </location>
    <ligand>
        <name>GTP</name>
        <dbReference type="ChEBI" id="CHEBI:37565"/>
    </ligand>
</feature>
<keyword evidence="5 10" id="KW-0408">Iron</keyword>
<keyword evidence="13" id="KW-1185">Reference proteome</keyword>
<feature type="binding site" evidence="10">
    <location>
        <position position="169"/>
    </location>
    <ligand>
        <name>GTP</name>
        <dbReference type="ChEBI" id="CHEBI:37565"/>
    </ligand>
</feature>
<dbReference type="InterPro" id="IPR013785">
    <property type="entry name" value="Aldolase_TIM"/>
</dbReference>
<comment type="function">
    <text evidence="10">Catalyzes the cyclization of GTP to (8S)-3',8-cyclo-7,8-dihydroguanosine 5'-triphosphate.</text>
</comment>
<keyword evidence="6 10" id="KW-0411">Iron-sulfur</keyword>
<evidence type="ECO:0000256" key="9">
    <source>
        <dbReference type="ARBA" id="ARBA00023239"/>
    </source>
</evidence>
<dbReference type="GO" id="GO:0061799">
    <property type="term" value="F:cyclic pyranopterin monophosphate synthase activity"/>
    <property type="evidence" value="ECO:0007669"/>
    <property type="project" value="TreeGrafter"/>
</dbReference>
<evidence type="ECO:0000256" key="1">
    <source>
        <dbReference type="ARBA" id="ARBA00022485"/>
    </source>
</evidence>
<feature type="binding site" evidence="10">
    <location>
        <begin position="271"/>
        <end position="273"/>
    </location>
    <ligand>
        <name>GTP</name>
        <dbReference type="ChEBI" id="CHEBI:37565"/>
    </ligand>
</feature>
<dbReference type="InterPro" id="IPR058240">
    <property type="entry name" value="rSAM_sf"/>
</dbReference>
<dbReference type="Gene3D" id="3.20.20.70">
    <property type="entry name" value="Aldolase class I"/>
    <property type="match status" value="1"/>
</dbReference>
<dbReference type="GO" id="GO:0061798">
    <property type="term" value="F:GTP 3',8'-cyclase activity"/>
    <property type="evidence" value="ECO:0007669"/>
    <property type="project" value="UniProtKB-UniRule"/>
</dbReference>
<evidence type="ECO:0000313" key="12">
    <source>
        <dbReference type="EMBL" id="TBW40319.1"/>
    </source>
</evidence>
<feature type="binding site" evidence="10">
    <location>
        <position position="33"/>
    </location>
    <ligand>
        <name>[4Fe-4S] cluster</name>
        <dbReference type="ChEBI" id="CHEBI:49883"/>
        <label>1</label>
        <note>4Fe-4S-S-AdoMet</note>
    </ligand>
</feature>
<dbReference type="GO" id="GO:1904047">
    <property type="term" value="F:S-adenosyl-L-methionine binding"/>
    <property type="evidence" value="ECO:0007669"/>
    <property type="project" value="UniProtKB-UniRule"/>
</dbReference>
<dbReference type="InterPro" id="IPR006638">
    <property type="entry name" value="Elp3/MiaA/NifB-like_rSAM"/>
</dbReference>
<keyword evidence="9 10" id="KW-0456">Lyase</keyword>
<comment type="caution">
    <text evidence="12">The sequence shown here is derived from an EMBL/GenBank/DDBJ whole genome shotgun (WGS) entry which is preliminary data.</text>
</comment>
<dbReference type="AlphaFoldDB" id="A0A4Q9VVN4"/>
<dbReference type="SMART" id="SM00729">
    <property type="entry name" value="Elp3"/>
    <property type="match status" value="1"/>
</dbReference>
<dbReference type="EC" id="4.1.99.22" evidence="10"/>
<comment type="subunit">
    <text evidence="10">Monomer and homodimer.</text>
</comment>
<dbReference type="GO" id="GO:0051539">
    <property type="term" value="F:4 iron, 4 sulfur cluster binding"/>
    <property type="evidence" value="ECO:0007669"/>
    <property type="project" value="UniProtKB-UniRule"/>
</dbReference>
<organism evidence="12 13">
    <name type="scientific">Siculibacillus lacustris</name>
    <dbReference type="NCBI Taxonomy" id="1549641"/>
    <lineage>
        <taxon>Bacteria</taxon>
        <taxon>Pseudomonadati</taxon>
        <taxon>Pseudomonadota</taxon>
        <taxon>Alphaproteobacteria</taxon>
        <taxon>Hyphomicrobiales</taxon>
        <taxon>Ancalomicrobiaceae</taxon>
        <taxon>Siculibacillus</taxon>
    </lineage>
</organism>
<evidence type="ECO:0000313" key="13">
    <source>
        <dbReference type="Proteomes" id="UP000292781"/>
    </source>
</evidence>
<keyword evidence="2 10" id="KW-0949">S-adenosyl-L-methionine</keyword>
<feature type="binding site" evidence="10">
    <location>
        <position position="26"/>
    </location>
    <ligand>
        <name>GTP</name>
        <dbReference type="ChEBI" id="CHEBI:37565"/>
    </ligand>
</feature>
<dbReference type="SFLD" id="SFLDG01386">
    <property type="entry name" value="main_SPASM_domain-containing"/>
    <property type="match status" value="1"/>
</dbReference>
<dbReference type="InterPro" id="IPR013483">
    <property type="entry name" value="MoaA"/>
</dbReference>
<evidence type="ECO:0000256" key="5">
    <source>
        <dbReference type="ARBA" id="ARBA00023004"/>
    </source>
</evidence>
<evidence type="ECO:0000256" key="7">
    <source>
        <dbReference type="ARBA" id="ARBA00023134"/>
    </source>
</evidence>
<proteinExistence type="inferred from homology"/>
<dbReference type="NCBIfam" id="TIGR02666">
    <property type="entry name" value="moaA"/>
    <property type="match status" value="1"/>
</dbReference>
<feature type="binding site" evidence="10">
    <location>
        <position position="269"/>
    </location>
    <ligand>
        <name>[4Fe-4S] cluster</name>
        <dbReference type="ChEBI" id="CHEBI:49883"/>
        <label>2</label>
        <note>4Fe-4S-substrate</note>
    </ligand>
</feature>
<feature type="binding site" evidence="10">
    <location>
        <position position="40"/>
    </location>
    <ligand>
        <name>[4Fe-4S] cluster</name>
        <dbReference type="ChEBI" id="CHEBI:49883"/>
        <label>1</label>
        <note>4Fe-4S-S-AdoMet</note>
    </ligand>
</feature>
<dbReference type="CDD" id="cd21117">
    <property type="entry name" value="Twitch_MoaA"/>
    <property type="match status" value="1"/>
</dbReference>
<dbReference type="GO" id="GO:0005525">
    <property type="term" value="F:GTP binding"/>
    <property type="evidence" value="ECO:0007669"/>
    <property type="project" value="UniProtKB-UniRule"/>
</dbReference>
<keyword evidence="1 10" id="KW-0004">4Fe-4S</keyword>
<sequence>MSHHRAVVADRPALVDPFGRHIDYLRVSVTDRCNYRCTYCMGDHPTFLPKAEVLDLDELDRLISAFVRRGIRRVRLTGGEPLARRGIVGLVAGLARHLDGGGLDEITMTTNGSLLDRFAGDLAAAGLRRVNVSLDTLDPARFADVTRRGDLAEVLAGIAAARAAGLAVKINAVVQTGVNDGAIDDLLAFAHDGGMDLALIETMPIGRIGGDRAARHLTLDRVRADLERRFTLIDLPERSGGPARYVRVRETGGRIAFITPLSHGFCGECNRVRITCDGRLTLCLGRESAVDLRAVLRGSEGDAALSAAIDAAIARKPQGHDFAHAPFAAVARGMNLTGG</sequence>
<dbReference type="CDD" id="cd01335">
    <property type="entry name" value="Radical_SAM"/>
    <property type="match status" value="1"/>
</dbReference>
<dbReference type="InterPro" id="IPR050105">
    <property type="entry name" value="MoCo_biosynth_MoaA/MoaC"/>
</dbReference>
<dbReference type="EMBL" id="SJFN01000004">
    <property type="protein sequence ID" value="TBW40319.1"/>
    <property type="molecule type" value="Genomic_DNA"/>
</dbReference>
<dbReference type="HAMAP" id="MF_01225_B">
    <property type="entry name" value="MoaA_B"/>
    <property type="match status" value="1"/>
</dbReference>
<evidence type="ECO:0000256" key="2">
    <source>
        <dbReference type="ARBA" id="ARBA00022691"/>
    </source>
</evidence>
<evidence type="ECO:0000256" key="10">
    <source>
        <dbReference type="HAMAP-Rule" id="MF_01225"/>
    </source>
</evidence>
<dbReference type="InterPro" id="IPR007197">
    <property type="entry name" value="rSAM"/>
</dbReference>
<dbReference type="GO" id="GO:0046872">
    <property type="term" value="F:metal ion binding"/>
    <property type="evidence" value="ECO:0007669"/>
    <property type="project" value="UniProtKB-KW"/>
</dbReference>
<feature type="binding site" evidence="10">
    <location>
        <position position="203"/>
    </location>
    <ligand>
        <name>S-adenosyl-L-methionine</name>
        <dbReference type="ChEBI" id="CHEBI:59789"/>
    </ligand>
</feature>
<dbReference type="PANTHER" id="PTHR22960:SF0">
    <property type="entry name" value="MOLYBDENUM COFACTOR BIOSYNTHESIS PROTEIN 1"/>
    <property type="match status" value="1"/>
</dbReference>
<dbReference type="PANTHER" id="PTHR22960">
    <property type="entry name" value="MOLYBDOPTERIN COFACTOR SYNTHESIS PROTEIN A"/>
    <property type="match status" value="1"/>
</dbReference>
<comment type="pathway">
    <text evidence="10">Cofactor biosynthesis; molybdopterin biosynthesis.</text>
</comment>
<comment type="similarity">
    <text evidence="10">Belongs to the radical SAM superfamily. MoaA family.</text>
</comment>
<evidence type="ECO:0000256" key="4">
    <source>
        <dbReference type="ARBA" id="ARBA00022741"/>
    </source>
</evidence>
<comment type="catalytic activity">
    <reaction evidence="10">
        <text>GTP + AH2 + S-adenosyl-L-methionine = (8S)-3',8-cyclo-7,8-dihydroguanosine 5'-triphosphate + 5'-deoxyadenosine + L-methionine + A + H(+)</text>
        <dbReference type="Rhea" id="RHEA:49576"/>
        <dbReference type="ChEBI" id="CHEBI:13193"/>
        <dbReference type="ChEBI" id="CHEBI:15378"/>
        <dbReference type="ChEBI" id="CHEBI:17319"/>
        <dbReference type="ChEBI" id="CHEBI:17499"/>
        <dbReference type="ChEBI" id="CHEBI:37565"/>
        <dbReference type="ChEBI" id="CHEBI:57844"/>
        <dbReference type="ChEBI" id="CHEBI:59789"/>
        <dbReference type="ChEBI" id="CHEBI:131766"/>
        <dbReference type="EC" id="4.1.99.22"/>
    </reaction>
</comment>
<dbReference type="RefSeq" id="WP_131306375.1">
    <property type="nucleotide sequence ID" value="NZ_SJFN01000004.1"/>
</dbReference>
<protein>
    <recommendedName>
        <fullName evidence="10">GTP 3',8-cyclase</fullName>
        <ecNumber evidence="10">4.1.99.22</ecNumber>
    </recommendedName>
    <alternativeName>
        <fullName evidence="10">Molybdenum cofactor biosynthesis protein A</fullName>
    </alternativeName>
</protein>
<evidence type="ECO:0000256" key="8">
    <source>
        <dbReference type="ARBA" id="ARBA00023150"/>
    </source>
</evidence>
<keyword evidence="7 10" id="KW-0342">GTP-binding</keyword>
<feature type="binding site" evidence="10">
    <location>
        <position position="39"/>
    </location>
    <ligand>
        <name>S-adenosyl-L-methionine</name>
        <dbReference type="ChEBI" id="CHEBI:59789"/>
    </ligand>
</feature>
<dbReference type="SUPFAM" id="SSF102114">
    <property type="entry name" value="Radical SAM enzymes"/>
    <property type="match status" value="1"/>
</dbReference>
<dbReference type="OrthoDB" id="9763993at2"/>
<dbReference type="PROSITE" id="PS51918">
    <property type="entry name" value="RADICAL_SAM"/>
    <property type="match status" value="1"/>
</dbReference>
<dbReference type="Proteomes" id="UP000292781">
    <property type="component" value="Unassembled WGS sequence"/>
</dbReference>
<dbReference type="UniPathway" id="UPA00344"/>
<keyword evidence="8 10" id="KW-0501">Molybdenum cofactor biosynthesis</keyword>
<feature type="binding site" evidence="10">
    <location>
        <position position="266"/>
    </location>
    <ligand>
        <name>[4Fe-4S] cluster</name>
        <dbReference type="ChEBI" id="CHEBI:49883"/>
        <label>2</label>
        <note>4Fe-4S-substrate</note>
    </ligand>
</feature>
<dbReference type="GO" id="GO:0006777">
    <property type="term" value="P:Mo-molybdopterin cofactor biosynthetic process"/>
    <property type="evidence" value="ECO:0007669"/>
    <property type="project" value="UniProtKB-UniRule"/>
</dbReference>
<comment type="cofactor">
    <cofactor evidence="10">
        <name>[4Fe-4S] cluster</name>
        <dbReference type="ChEBI" id="CHEBI:49883"/>
    </cofactor>
    <text evidence="10">Binds 2 [4Fe-4S] clusters. Binds 1 [4Fe-4S] cluster coordinated with 3 cysteines and an exchangeable S-adenosyl-L-methionine and 1 [4Fe-4S] cluster coordinated with 3 cysteines and the GTP-derived substrate.</text>
</comment>
<dbReference type="SFLD" id="SFLDG01383">
    <property type="entry name" value="cyclic_pyranopterin_phosphate"/>
    <property type="match status" value="1"/>
</dbReference>
<feature type="binding site" evidence="10">
    <location>
        <position position="133"/>
    </location>
    <ligand>
        <name>S-adenosyl-L-methionine</name>
        <dbReference type="ChEBI" id="CHEBI:59789"/>
    </ligand>
</feature>
<evidence type="ECO:0000259" key="11">
    <source>
        <dbReference type="PROSITE" id="PS51918"/>
    </source>
</evidence>
<feature type="domain" description="Radical SAM core" evidence="11">
    <location>
        <begin position="17"/>
        <end position="242"/>
    </location>
</feature>
<dbReference type="Pfam" id="PF04055">
    <property type="entry name" value="Radical_SAM"/>
    <property type="match status" value="1"/>
</dbReference>
<dbReference type="Pfam" id="PF06463">
    <property type="entry name" value="Mob_synth_C"/>
    <property type="match status" value="1"/>
</dbReference>
<dbReference type="InterPro" id="IPR040064">
    <property type="entry name" value="MoaA-like"/>
</dbReference>
<reference evidence="12 13" key="1">
    <citation type="submission" date="2019-02" db="EMBL/GenBank/DDBJ databases">
        <title>Siculibacillus lacustris gen. nov., sp. nov., a new rosette-forming bacterium isolated from a freshwater crater lake (Lake St. Ana, Romania).</title>
        <authorList>
            <person name="Felfoldi T."/>
            <person name="Marton Z."/>
            <person name="Szabo A."/>
            <person name="Mentes A."/>
            <person name="Boka K."/>
            <person name="Marialigeti K."/>
            <person name="Mathe I."/>
            <person name="Koncz M."/>
            <person name="Schumann P."/>
            <person name="Toth E."/>
        </authorList>
    </citation>
    <scope>NUCLEOTIDE SEQUENCE [LARGE SCALE GENOMIC DNA]</scope>
    <source>
        <strain evidence="12 13">SA-279</strain>
    </source>
</reference>
<dbReference type="InterPro" id="IPR010505">
    <property type="entry name" value="MoaA_twitch"/>
</dbReference>
<accession>A0A4Q9VVN4</accession>
<feature type="binding site" evidence="10">
    <location>
        <position position="37"/>
    </location>
    <ligand>
        <name>[4Fe-4S] cluster</name>
        <dbReference type="ChEBI" id="CHEBI:49883"/>
        <label>1</label>
        <note>4Fe-4S-S-AdoMet</note>
    </ligand>
</feature>
<feature type="binding site" evidence="10">
    <location>
        <position position="75"/>
    </location>
    <ligand>
        <name>GTP</name>
        <dbReference type="ChEBI" id="CHEBI:37565"/>
    </ligand>
</feature>
<keyword evidence="4 10" id="KW-0547">Nucleotide-binding</keyword>
<dbReference type="SFLD" id="SFLDG01067">
    <property type="entry name" value="SPASM/twitch_domain_containing"/>
    <property type="match status" value="1"/>
</dbReference>
<gene>
    <name evidence="10 12" type="primary">moaA</name>
    <name evidence="12" type="ORF">EYW49_03820</name>
</gene>
<feature type="binding site" evidence="10">
    <location>
        <position position="79"/>
    </location>
    <ligand>
        <name>S-adenosyl-L-methionine</name>
        <dbReference type="ChEBI" id="CHEBI:59789"/>
    </ligand>
</feature>